<proteinExistence type="predicted"/>
<feature type="coiled-coil region" evidence="1">
    <location>
        <begin position="604"/>
        <end position="704"/>
    </location>
</feature>
<dbReference type="GO" id="GO:0003697">
    <property type="term" value="F:single-stranded DNA binding"/>
    <property type="evidence" value="ECO:0007669"/>
    <property type="project" value="InterPro"/>
</dbReference>
<dbReference type="RefSeq" id="WP_111540638.1">
    <property type="nucleotide sequence ID" value="NZ_QKYV01000003.1"/>
</dbReference>
<gene>
    <name evidence="5" type="ORF">LX95_01314</name>
</gene>
<evidence type="ECO:0000256" key="1">
    <source>
        <dbReference type="SAM" id="Coils"/>
    </source>
</evidence>
<dbReference type="Gene3D" id="3.40.50.300">
    <property type="entry name" value="P-loop containing nucleotide triphosphate hydrolases"/>
    <property type="match status" value="1"/>
</dbReference>
<accession>A0A2W7ISJ5</accession>
<feature type="domain" description="N-terminal" evidence="3">
    <location>
        <begin position="94"/>
        <end position="253"/>
    </location>
</feature>
<dbReference type="Pfam" id="PF18818">
    <property type="entry name" value="MPTase-PolyVal"/>
    <property type="match status" value="1"/>
</dbReference>
<evidence type="ECO:0000313" key="5">
    <source>
        <dbReference type="EMBL" id="PZW41633.1"/>
    </source>
</evidence>
<dbReference type="EMBL" id="QKYV01000003">
    <property type="protein sequence ID" value="PZW41633.1"/>
    <property type="molecule type" value="Genomic_DNA"/>
</dbReference>
<reference evidence="5 6" key="1">
    <citation type="submission" date="2018-06" db="EMBL/GenBank/DDBJ databases">
        <title>Genomic Encyclopedia of Archaeal and Bacterial Type Strains, Phase II (KMG-II): from individual species to whole genera.</title>
        <authorList>
            <person name="Goeker M."/>
        </authorList>
    </citation>
    <scope>NUCLEOTIDE SEQUENCE [LARGE SCALE GENOMIC DNA]</scope>
    <source>
        <strain evidence="5 6">DSM 15361</strain>
    </source>
</reference>
<protein>
    <submittedName>
        <fullName evidence="5">Antirestriction protein ArdC</fullName>
    </submittedName>
</protein>
<dbReference type="InterPro" id="IPR027417">
    <property type="entry name" value="P-loop_NTPase"/>
</dbReference>
<name>A0A2W7ISJ5_9FLAO</name>
<evidence type="ECO:0000259" key="4">
    <source>
        <dbReference type="Pfam" id="PF18818"/>
    </source>
</evidence>
<feature type="compositionally biased region" description="Basic and acidic residues" evidence="2">
    <location>
        <begin position="435"/>
        <end position="462"/>
    </location>
</feature>
<organism evidence="5 6">
    <name type="scientific">Mesonia algae</name>
    <dbReference type="NCBI Taxonomy" id="213248"/>
    <lineage>
        <taxon>Bacteria</taxon>
        <taxon>Pseudomonadati</taxon>
        <taxon>Bacteroidota</taxon>
        <taxon>Flavobacteriia</taxon>
        <taxon>Flavobacteriales</taxon>
        <taxon>Flavobacteriaceae</taxon>
        <taxon>Mesonia</taxon>
    </lineage>
</organism>
<evidence type="ECO:0000256" key="2">
    <source>
        <dbReference type="SAM" id="MobiDB-lite"/>
    </source>
</evidence>
<dbReference type="Proteomes" id="UP000249542">
    <property type="component" value="Unassembled WGS sequence"/>
</dbReference>
<dbReference type="AlphaFoldDB" id="A0A2W7ISJ5"/>
<evidence type="ECO:0000313" key="6">
    <source>
        <dbReference type="Proteomes" id="UP000249542"/>
    </source>
</evidence>
<keyword evidence="6" id="KW-1185">Reference proteome</keyword>
<dbReference type="Pfam" id="PF08401">
    <property type="entry name" value="ArdcN"/>
    <property type="match status" value="1"/>
</dbReference>
<dbReference type="InterPro" id="IPR013610">
    <property type="entry name" value="ArdC_N"/>
</dbReference>
<sequence length="1089" mass="125670">MLSSIKTYNGLNGEILTRAEVENLINKAKAEDQKHILQKLEQLLASYPEAKSFDIETTPQDEILEENLLPGIDYLAIPEEGETPGLGKPVSPDDIYQMITDLIINTIKKVGHLPWQREWEKTNLYQGKQAINFESKNPYRGINYFLLNFKVEIKDGEKILTRRNFDVPYFLTFNQIKKNKGELKKGSTGFKVVYFTKLYKVDEKGKNGKELSFGTYNKKKFDAWVDKNINNLNRDADYYKNSYLPILKYYNVFNADDITGIDWGELPKNPNADKPLKERIEIAELIVNNMPNAPKILFEGDQPAYYPDTDSILMTPIEAFKDEQSYYTTIFHELTHSTGHGKRLKRFAVSSRSESTKRDNAFEELIAEMGAVFLSAEAGTLFKTLDNSAKYLSGWNGRLVKEMKEDNRYFFRASSKSQAAADYILDRDKEGNPAYLKELENKPKKEEAKETTKTEKSKKETSNETIYPFSKSEISYDLAKRAHSGTSFSPEKRAEQEQNSHFSYLKEVYNNAKKYSKSQKTEENFEAAFDKFHKGYLKRKISELESRSRLLSTMITGPANFPTRRAEKNSNAHHNKLTELIDYSKYAEDRMRRELTARVNKPVKTGEKGALEVLEQKLEKAKREHELNKSINKIVSSVKRKKLSKEETIEKILEEVKKLEVSDKFLISYKRLMTDNLIWAKQGTQNSLAKVKRYEQRVKQEKNRSTENKMHDFKDFKILENAEQNRYQILFDDIPSEEIRKVLKSHSFRWSNKNKAWQRQITGNASYSLRKFVIPALKKIYEKIETPQKENLKEENKEVVEEPQKVNKETGQIALLGEQPQEVCEVQETTATAEINSVTQPKQNPNSLAARLQASQNQDFEYYKIDNPEIAKFLGRVEVKQKESIGISVTAPQGAGKTRFCFQLVDAFADNYKVGIASMEEHPASSLFLSKVPEYISNKNIPNVEAPEINTMQDLHELIMANDVIMIDSFEKLRELDKNVQVDKDLRKKYNGKLFIIIFQLTSDGKMRGGSKSQFDVDIVLLTEKFDDYKQNYIYTDKNRYNHLPASDLKYNIYDRKMLPIEGEENTATAEVNSVTQQNASGLVITPLN</sequence>
<comment type="caution">
    <text evidence="5">The sequence shown here is derived from an EMBL/GenBank/DDBJ whole genome shotgun (WGS) entry which is preliminary data.</text>
</comment>
<feature type="domain" description="Polyvalent protein metallopeptidase" evidence="4">
    <location>
        <begin position="295"/>
        <end position="415"/>
    </location>
</feature>
<feature type="region of interest" description="Disordered" evidence="2">
    <location>
        <begin position="435"/>
        <end position="464"/>
    </location>
</feature>
<evidence type="ECO:0000259" key="3">
    <source>
        <dbReference type="Pfam" id="PF08401"/>
    </source>
</evidence>
<dbReference type="SUPFAM" id="SSF52540">
    <property type="entry name" value="P-loop containing nucleoside triphosphate hydrolases"/>
    <property type="match status" value="1"/>
</dbReference>
<dbReference type="InterPro" id="IPR041459">
    <property type="entry name" value="MPTase-PolyVal"/>
</dbReference>
<keyword evidence="1" id="KW-0175">Coiled coil</keyword>